<dbReference type="EMBL" id="KN817607">
    <property type="protein sequence ID" value="KJA17232.1"/>
    <property type="molecule type" value="Genomic_DNA"/>
</dbReference>
<accession>A0A0D2KRI8</accession>
<gene>
    <name evidence="1" type="ORF">HYPSUDRAFT_1041957</name>
</gene>
<keyword evidence="2" id="KW-1185">Reference proteome</keyword>
<evidence type="ECO:0000313" key="1">
    <source>
        <dbReference type="EMBL" id="KJA17232.1"/>
    </source>
</evidence>
<name>A0A0D2KRI8_HYPSF</name>
<evidence type="ECO:0000313" key="2">
    <source>
        <dbReference type="Proteomes" id="UP000054270"/>
    </source>
</evidence>
<proteinExistence type="predicted"/>
<protein>
    <submittedName>
        <fullName evidence="1">Uncharacterized protein</fullName>
    </submittedName>
</protein>
<dbReference type="Proteomes" id="UP000054270">
    <property type="component" value="Unassembled WGS sequence"/>
</dbReference>
<reference evidence="2" key="1">
    <citation type="submission" date="2014-04" db="EMBL/GenBank/DDBJ databases">
        <title>Evolutionary Origins and Diversification of the Mycorrhizal Mutualists.</title>
        <authorList>
            <consortium name="DOE Joint Genome Institute"/>
            <consortium name="Mycorrhizal Genomics Consortium"/>
            <person name="Kohler A."/>
            <person name="Kuo A."/>
            <person name="Nagy L.G."/>
            <person name="Floudas D."/>
            <person name="Copeland A."/>
            <person name="Barry K.W."/>
            <person name="Cichocki N."/>
            <person name="Veneault-Fourrey C."/>
            <person name="LaButti K."/>
            <person name="Lindquist E.A."/>
            <person name="Lipzen A."/>
            <person name="Lundell T."/>
            <person name="Morin E."/>
            <person name="Murat C."/>
            <person name="Riley R."/>
            <person name="Ohm R."/>
            <person name="Sun H."/>
            <person name="Tunlid A."/>
            <person name="Henrissat B."/>
            <person name="Grigoriev I.V."/>
            <person name="Hibbett D.S."/>
            <person name="Martin F."/>
        </authorList>
    </citation>
    <scope>NUCLEOTIDE SEQUENCE [LARGE SCALE GENOMIC DNA]</scope>
    <source>
        <strain evidence="2">FD-334 SS-4</strain>
    </source>
</reference>
<organism evidence="1 2">
    <name type="scientific">Hypholoma sublateritium (strain FD-334 SS-4)</name>
    <dbReference type="NCBI Taxonomy" id="945553"/>
    <lineage>
        <taxon>Eukaryota</taxon>
        <taxon>Fungi</taxon>
        <taxon>Dikarya</taxon>
        <taxon>Basidiomycota</taxon>
        <taxon>Agaricomycotina</taxon>
        <taxon>Agaricomycetes</taxon>
        <taxon>Agaricomycetidae</taxon>
        <taxon>Agaricales</taxon>
        <taxon>Agaricineae</taxon>
        <taxon>Strophariaceae</taxon>
        <taxon>Hypholoma</taxon>
    </lineage>
</organism>
<dbReference type="AlphaFoldDB" id="A0A0D2KRI8"/>
<sequence>MNIFNPPPQMPPLFPIHIGKTVVSYIVHGARYYGVITNQFESSDAGRLSRGQRCAKEVHSSNCTRHIPISYCYRRSFNRSFQVICCIRASKGG</sequence>